<gene>
    <name evidence="2" type="ORF">g.58831</name>
</gene>
<name>A0A1B6JQQ0_9HEMI</name>
<evidence type="ECO:0000313" key="2">
    <source>
        <dbReference type="EMBL" id="JAT01224.1"/>
    </source>
</evidence>
<protein>
    <submittedName>
        <fullName evidence="2">Uncharacterized protein</fullName>
    </submittedName>
</protein>
<feature type="compositionally biased region" description="Basic and acidic residues" evidence="1">
    <location>
        <begin position="36"/>
        <end position="94"/>
    </location>
</feature>
<feature type="non-terminal residue" evidence="2">
    <location>
        <position position="1"/>
    </location>
</feature>
<reference evidence="2" key="1">
    <citation type="submission" date="2015-11" db="EMBL/GenBank/DDBJ databases">
        <title>De novo transcriptome assembly of four potential Pierce s Disease insect vectors from Arizona vineyards.</title>
        <authorList>
            <person name="Tassone E.E."/>
        </authorList>
    </citation>
    <scope>NUCLEOTIDE SEQUENCE</scope>
</reference>
<accession>A0A1B6JQQ0</accession>
<dbReference type="EMBL" id="GECU01006483">
    <property type="protein sequence ID" value="JAT01224.1"/>
    <property type="molecule type" value="Transcribed_RNA"/>
</dbReference>
<feature type="region of interest" description="Disordered" evidence="1">
    <location>
        <begin position="1"/>
        <end position="107"/>
    </location>
</feature>
<dbReference type="AlphaFoldDB" id="A0A1B6JQQ0"/>
<organism evidence="2">
    <name type="scientific">Homalodisca liturata</name>
    <dbReference type="NCBI Taxonomy" id="320908"/>
    <lineage>
        <taxon>Eukaryota</taxon>
        <taxon>Metazoa</taxon>
        <taxon>Ecdysozoa</taxon>
        <taxon>Arthropoda</taxon>
        <taxon>Hexapoda</taxon>
        <taxon>Insecta</taxon>
        <taxon>Pterygota</taxon>
        <taxon>Neoptera</taxon>
        <taxon>Paraneoptera</taxon>
        <taxon>Hemiptera</taxon>
        <taxon>Auchenorrhyncha</taxon>
        <taxon>Membracoidea</taxon>
        <taxon>Cicadellidae</taxon>
        <taxon>Cicadellinae</taxon>
        <taxon>Proconiini</taxon>
        <taxon>Homalodisca</taxon>
    </lineage>
</organism>
<evidence type="ECO:0000256" key="1">
    <source>
        <dbReference type="SAM" id="MobiDB-lite"/>
    </source>
</evidence>
<feature type="compositionally biased region" description="Basic and acidic residues" evidence="1">
    <location>
        <begin position="8"/>
        <end position="27"/>
    </location>
</feature>
<sequence length="130" mass="16423">SGSIVSPEEERTHEEEGRLGREREHQDGMQLQHLKRQQDNWIRQEEMKLQEERRKQEEKWKQEERRLQEERQQQESRWQKEEWRLQEDRKKQENHSSMGRVVQDWPRQDDLRYLEDKREGSRPRYVPVYK</sequence>
<feature type="non-terminal residue" evidence="2">
    <location>
        <position position="130"/>
    </location>
</feature>
<proteinExistence type="predicted"/>